<dbReference type="RefSeq" id="WP_087083737.1">
    <property type="nucleotide sequence ID" value="NZ_CP020812.1"/>
</dbReference>
<sequence>MKPNNVHGGFNYYRSNLSVTSDLWTDLDRTVSELPVTMLWGVGDPVVPSSLVHQVPNYYSNYTMELIQDAGHFMMVEKPEVVIDRLKAGFR</sequence>
<dbReference type="Gene3D" id="3.40.50.1820">
    <property type="entry name" value="alpha/beta hydrolase"/>
    <property type="match status" value="1"/>
</dbReference>
<evidence type="ECO:0008006" key="3">
    <source>
        <dbReference type="Google" id="ProtNLM"/>
    </source>
</evidence>
<evidence type="ECO:0000313" key="2">
    <source>
        <dbReference type="Proteomes" id="UP000195331"/>
    </source>
</evidence>
<dbReference type="OrthoDB" id="2987348at2"/>
<proteinExistence type="predicted"/>
<accession>A0A1Y0CGL5</accession>
<dbReference type="KEGG" id="mdx:BTO20_38045"/>
<gene>
    <name evidence="1" type="ORF">BTO20_38045</name>
</gene>
<geneLocation type="plasmid" evidence="1 2">
    <name>unnamed3</name>
</geneLocation>
<reference evidence="1 2" key="1">
    <citation type="submission" date="2017-04" db="EMBL/GenBank/DDBJ databases">
        <title>Whole Genome Sequence of 1,4-Dioxane Degrading Bacterium Mycobacterium dioxanotrophicus PH-06.</title>
        <authorList>
            <person name="He Y."/>
        </authorList>
    </citation>
    <scope>NUCLEOTIDE SEQUENCE [LARGE SCALE GENOMIC DNA]</scope>
    <source>
        <strain evidence="1 2">PH-06</strain>
        <plasmid evidence="1 2">unnamed3</plasmid>
    </source>
</reference>
<dbReference type="EMBL" id="CP020812">
    <property type="protein sequence ID" value="ART74423.1"/>
    <property type="molecule type" value="Genomic_DNA"/>
</dbReference>
<dbReference type="AlphaFoldDB" id="A0A1Y0CGL5"/>
<protein>
    <recommendedName>
        <fullName evidence="3">AB hydrolase-1 domain-containing protein</fullName>
    </recommendedName>
</protein>
<organism evidence="1 2">
    <name type="scientific">Mycobacterium dioxanotrophicus</name>
    <dbReference type="NCBI Taxonomy" id="482462"/>
    <lineage>
        <taxon>Bacteria</taxon>
        <taxon>Bacillati</taxon>
        <taxon>Actinomycetota</taxon>
        <taxon>Actinomycetes</taxon>
        <taxon>Mycobacteriales</taxon>
        <taxon>Mycobacteriaceae</taxon>
        <taxon>Mycobacterium</taxon>
    </lineage>
</organism>
<keyword evidence="2" id="KW-1185">Reference proteome</keyword>
<keyword evidence="1" id="KW-0614">Plasmid</keyword>
<evidence type="ECO:0000313" key="1">
    <source>
        <dbReference type="EMBL" id="ART74423.1"/>
    </source>
</evidence>
<dbReference type="InterPro" id="IPR029058">
    <property type="entry name" value="AB_hydrolase_fold"/>
</dbReference>
<name>A0A1Y0CGL5_9MYCO</name>
<dbReference type="Proteomes" id="UP000195331">
    <property type="component" value="Plasmid unnamed3"/>
</dbReference>
<dbReference type="SUPFAM" id="SSF53474">
    <property type="entry name" value="alpha/beta-Hydrolases"/>
    <property type="match status" value="1"/>
</dbReference>